<dbReference type="PANTHER" id="PTHR47542">
    <property type="entry name" value="ACYL-COA N-ACYLTRANSFERASES (NAT) SUPERFAMILY PROTEIN"/>
    <property type="match status" value="1"/>
</dbReference>
<dbReference type="InterPro" id="IPR006464">
    <property type="entry name" value="AcTrfase_RimI/Ard1"/>
</dbReference>
<feature type="domain" description="N-acetyltransferase" evidence="2">
    <location>
        <begin position="1"/>
        <end position="143"/>
    </location>
</feature>
<dbReference type="GO" id="GO:0005737">
    <property type="term" value="C:cytoplasm"/>
    <property type="evidence" value="ECO:0007669"/>
    <property type="project" value="UniProtKB-SubCell"/>
</dbReference>
<dbReference type="Proteomes" id="UP000010116">
    <property type="component" value="Unassembled WGS sequence"/>
</dbReference>
<dbReference type="InterPro" id="IPR000182">
    <property type="entry name" value="GNAT_dom"/>
</dbReference>
<dbReference type="SUPFAM" id="SSF55729">
    <property type="entry name" value="Acyl-CoA N-acyltransferases (Nat)"/>
    <property type="match status" value="1"/>
</dbReference>
<dbReference type="PROSITE" id="PS51186">
    <property type="entry name" value="GNAT"/>
    <property type="match status" value="1"/>
</dbReference>
<dbReference type="InterPro" id="IPR016181">
    <property type="entry name" value="Acyl_CoA_acyltransferase"/>
</dbReference>
<dbReference type="AlphaFoldDB" id="J5KGY2"/>
<dbReference type="HOGENOM" id="CLU_013985_23_2_6"/>
<accession>J5KGY2</accession>
<evidence type="ECO:0000313" key="3">
    <source>
        <dbReference type="EMBL" id="EJP73633.1"/>
    </source>
</evidence>
<keyword evidence="3" id="KW-0808">Transferase</keyword>
<dbReference type="Gene3D" id="3.40.630.30">
    <property type="match status" value="1"/>
</dbReference>
<evidence type="ECO:0000259" key="2">
    <source>
        <dbReference type="PROSITE" id="PS51186"/>
    </source>
</evidence>
<protein>
    <recommendedName>
        <fullName evidence="1">[Ribosomal protein bS18]-alanine N-acetyltransferase</fullName>
        <ecNumber evidence="1">2.3.1.266</ecNumber>
    </recommendedName>
</protein>
<comment type="function">
    <text evidence="1">Acetylates the N-terminal alanine of ribosomal protein bS18.</text>
</comment>
<organism evidence="3 4">
    <name type="scientific">SAR86 cluster bacterium SAR86B</name>
    <dbReference type="NCBI Taxonomy" id="1123867"/>
    <lineage>
        <taxon>Bacteria</taxon>
        <taxon>Pseudomonadati</taxon>
        <taxon>Pseudomonadota</taxon>
        <taxon>Gammaproteobacteria</taxon>
        <taxon>SAR86 cluster</taxon>
    </lineage>
</organism>
<gene>
    <name evidence="3" type="primary">rimI</name>
    <name evidence="3" type="ORF">NT02SARS_0247</name>
</gene>
<dbReference type="NCBIfam" id="TIGR01575">
    <property type="entry name" value="rimI"/>
    <property type="match status" value="1"/>
</dbReference>
<evidence type="ECO:0000256" key="1">
    <source>
        <dbReference type="RuleBase" id="RU363094"/>
    </source>
</evidence>
<keyword evidence="1" id="KW-0963">Cytoplasm</keyword>
<sequence>MAISLVKAEDLAEIYQIEMNINPSPWTLNIFKEVFSKHRGIIYSQDMTLGYLFFSSIQNEAHLLNLGVREDFQRKKIGSSLMDAFINQCYAMDIQKIFLEVREANNKAINFYKKNEFKVDGIRENYYKDKKNSNAVLMSKILD</sequence>
<comment type="catalytic activity">
    <reaction evidence="1">
        <text>N-terminal L-alanyl-[ribosomal protein bS18] + acetyl-CoA = N-terminal N(alpha)-acetyl-L-alanyl-[ribosomal protein bS18] + CoA + H(+)</text>
        <dbReference type="Rhea" id="RHEA:43756"/>
        <dbReference type="Rhea" id="RHEA-COMP:10676"/>
        <dbReference type="Rhea" id="RHEA-COMP:10677"/>
        <dbReference type="ChEBI" id="CHEBI:15378"/>
        <dbReference type="ChEBI" id="CHEBI:57287"/>
        <dbReference type="ChEBI" id="CHEBI:57288"/>
        <dbReference type="ChEBI" id="CHEBI:64718"/>
        <dbReference type="ChEBI" id="CHEBI:83683"/>
        <dbReference type="EC" id="2.3.1.266"/>
    </reaction>
</comment>
<dbReference type="EC" id="2.3.1.266" evidence="1"/>
<dbReference type="PANTHER" id="PTHR47542:SF2">
    <property type="entry name" value="ACYL-COA N-ACYLTRANSFERASES (NAT) SUPERFAMILY PROTEIN"/>
    <property type="match status" value="1"/>
</dbReference>
<evidence type="ECO:0000313" key="4">
    <source>
        <dbReference type="Proteomes" id="UP000010116"/>
    </source>
</evidence>
<dbReference type="CDD" id="cd04301">
    <property type="entry name" value="NAT_SF"/>
    <property type="match status" value="1"/>
</dbReference>
<name>J5KGY2_9GAMM</name>
<keyword evidence="3" id="KW-0012">Acyltransferase</keyword>
<dbReference type="Pfam" id="PF00583">
    <property type="entry name" value="Acetyltransf_1"/>
    <property type="match status" value="1"/>
</dbReference>
<comment type="similarity">
    <text evidence="1">Belongs to the acetyltransferase family. RimI subfamily.</text>
</comment>
<reference evidence="3 4" key="1">
    <citation type="journal article" date="2012" name="ISME J.">
        <title>Genomic insights to SAR86, an abundant and uncultivated marine bacterial lineage.</title>
        <authorList>
            <person name="Dupont C.L."/>
            <person name="Rusch D.B."/>
            <person name="Yooseph S."/>
            <person name="Lombardo M.J."/>
            <person name="Richter R.A."/>
            <person name="Valas R."/>
            <person name="Novotny M."/>
            <person name="Yee-Greenbaum J."/>
            <person name="Selengut J.D."/>
            <person name="Haft D.H."/>
            <person name="Halpern A.L."/>
            <person name="Lasken R.S."/>
            <person name="Nealson K."/>
            <person name="Friedman R."/>
            <person name="Venter J.C."/>
        </authorList>
    </citation>
    <scope>NUCLEOTIDE SEQUENCE [LARGE SCALE GENOMIC DNA]</scope>
</reference>
<dbReference type="EMBL" id="JH611165">
    <property type="protein sequence ID" value="EJP73633.1"/>
    <property type="molecule type" value="Genomic_DNA"/>
</dbReference>
<comment type="subcellular location">
    <subcellularLocation>
        <location evidence="1">Cytoplasm</location>
    </subcellularLocation>
</comment>
<proteinExistence type="inferred from homology"/>
<dbReference type="GO" id="GO:0008999">
    <property type="term" value="F:protein-N-terminal-alanine acetyltransferase activity"/>
    <property type="evidence" value="ECO:0007669"/>
    <property type="project" value="UniProtKB-EC"/>
</dbReference>